<dbReference type="Proteomes" id="UP000789702">
    <property type="component" value="Unassembled WGS sequence"/>
</dbReference>
<comment type="caution">
    <text evidence="1">The sequence shown here is derived from an EMBL/GenBank/DDBJ whole genome shotgun (WGS) entry which is preliminary data.</text>
</comment>
<evidence type="ECO:0000313" key="2">
    <source>
        <dbReference type="Proteomes" id="UP000789702"/>
    </source>
</evidence>
<organism evidence="1 2">
    <name type="scientific">Dentiscutata heterogama</name>
    <dbReference type="NCBI Taxonomy" id="1316150"/>
    <lineage>
        <taxon>Eukaryota</taxon>
        <taxon>Fungi</taxon>
        <taxon>Fungi incertae sedis</taxon>
        <taxon>Mucoromycota</taxon>
        <taxon>Glomeromycotina</taxon>
        <taxon>Glomeromycetes</taxon>
        <taxon>Diversisporales</taxon>
        <taxon>Gigasporaceae</taxon>
        <taxon>Dentiscutata</taxon>
    </lineage>
</organism>
<feature type="non-terminal residue" evidence="1">
    <location>
        <position position="75"/>
    </location>
</feature>
<protein>
    <submittedName>
        <fullName evidence="1">1507_t:CDS:1</fullName>
    </submittedName>
</protein>
<keyword evidence="2" id="KW-1185">Reference proteome</keyword>
<accession>A0ACA9LD67</accession>
<sequence>MIRIPNHMIIPWKNEGFLQSLIEYIYSNLAECYLDVTYFTGRAILATKNECINCINNIILDQMPGNVITYKSYDS</sequence>
<proteinExistence type="predicted"/>
<dbReference type="EMBL" id="CAJVPU010003815">
    <property type="protein sequence ID" value="CAG8523646.1"/>
    <property type="molecule type" value="Genomic_DNA"/>
</dbReference>
<evidence type="ECO:0000313" key="1">
    <source>
        <dbReference type="EMBL" id="CAG8523646.1"/>
    </source>
</evidence>
<reference evidence="1" key="1">
    <citation type="submission" date="2021-06" db="EMBL/GenBank/DDBJ databases">
        <authorList>
            <person name="Kallberg Y."/>
            <person name="Tangrot J."/>
            <person name="Rosling A."/>
        </authorList>
    </citation>
    <scope>NUCLEOTIDE SEQUENCE</scope>
    <source>
        <strain evidence="1">IL203A</strain>
    </source>
</reference>
<name>A0ACA9LD67_9GLOM</name>
<gene>
    <name evidence="1" type="ORF">DHETER_LOCUS4040</name>
</gene>